<dbReference type="PANTHER" id="PTHR33053">
    <property type="entry name" value="PROTEIN, PUTATIVE-RELATED"/>
    <property type="match status" value="1"/>
</dbReference>
<dbReference type="AlphaFoldDB" id="A0A182IEN9"/>
<sequence length="145" mass="17001">CDSTRRETRLHEVYCGWLPAPSFTCSLFPGSKNFFILTWWSADDLNAISRELENIALPSEIHRKFRKLDDIKYWKGSEYSSFLHYASLVILQDRLSPEAYNHFMLFFCAVTILSSKFYKRLWSVAGQMLKHFVADFAKIYGEGYC</sequence>
<dbReference type="VEuPathDB" id="VectorBase:AARA012066"/>
<proteinExistence type="predicted"/>
<reference evidence="1" key="1">
    <citation type="submission" date="2022-08" db="UniProtKB">
        <authorList>
            <consortium name="EnsemblMetazoa"/>
        </authorList>
    </citation>
    <scope>IDENTIFICATION</scope>
    <source>
        <strain evidence="1">Dongola</strain>
    </source>
</reference>
<dbReference type="PANTHER" id="PTHR33053:SF9">
    <property type="entry name" value="AGAP000105-PA"/>
    <property type="match status" value="1"/>
</dbReference>
<accession>A0A182IEN9</accession>
<evidence type="ECO:0000313" key="2">
    <source>
        <dbReference type="Proteomes" id="UP000075840"/>
    </source>
</evidence>
<dbReference type="EMBL" id="APCN01009145">
    <property type="status" value="NOT_ANNOTATED_CDS"/>
    <property type="molecule type" value="Genomic_DNA"/>
</dbReference>
<name>A0A182IEN9_ANOAR</name>
<organism evidence="1 2">
    <name type="scientific">Anopheles arabiensis</name>
    <name type="common">Mosquito</name>
    <dbReference type="NCBI Taxonomy" id="7173"/>
    <lineage>
        <taxon>Eukaryota</taxon>
        <taxon>Metazoa</taxon>
        <taxon>Ecdysozoa</taxon>
        <taxon>Arthropoda</taxon>
        <taxon>Hexapoda</taxon>
        <taxon>Insecta</taxon>
        <taxon>Pterygota</taxon>
        <taxon>Neoptera</taxon>
        <taxon>Endopterygota</taxon>
        <taxon>Diptera</taxon>
        <taxon>Nematocera</taxon>
        <taxon>Culicoidea</taxon>
        <taxon>Culicidae</taxon>
        <taxon>Anophelinae</taxon>
        <taxon>Anopheles</taxon>
    </lineage>
</organism>
<keyword evidence="2" id="KW-1185">Reference proteome</keyword>
<dbReference type="EnsemblMetazoa" id="AARA012066-RA">
    <property type="protein sequence ID" value="AARA012066-PA"/>
    <property type="gene ID" value="AARA012066"/>
</dbReference>
<protein>
    <submittedName>
        <fullName evidence="1">Uncharacterized protein</fullName>
    </submittedName>
</protein>
<dbReference type="Proteomes" id="UP000075840">
    <property type="component" value="Unassembled WGS sequence"/>
</dbReference>
<evidence type="ECO:0000313" key="1">
    <source>
        <dbReference type="EnsemblMetazoa" id="AARA012066-PA"/>
    </source>
</evidence>
<dbReference type="VEuPathDB" id="VectorBase:AARA21_000945"/>